<dbReference type="InterPro" id="IPR006638">
    <property type="entry name" value="Elp3/MiaA/NifB-like_rSAM"/>
</dbReference>
<dbReference type="GO" id="GO:0051539">
    <property type="term" value="F:4 iron, 4 sulfur cluster binding"/>
    <property type="evidence" value="ECO:0007669"/>
    <property type="project" value="UniProtKB-UniRule"/>
</dbReference>
<dbReference type="SFLD" id="SFLDS00029">
    <property type="entry name" value="Radical_SAM"/>
    <property type="match status" value="1"/>
</dbReference>
<dbReference type="GO" id="GO:0004109">
    <property type="term" value="F:coproporphyrinogen oxidase activity"/>
    <property type="evidence" value="ECO:0007669"/>
    <property type="project" value="InterPro"/>
</dbReference>
<dbReference type="SFLD" id="SFLDG01065">
    <property type="entry name" value="anaerobic_coproporphyrinogen-I"/>
    <property type="match status" value="1"/>
</dbReference>
<dbReference type="SFLD" id="SFLDF00288">
    <property type="entry name" value="HemN-like__clustered_with_nucl"/>
    <property type="match status" value="1"/>
</dbReference>
<keyword evidence="13" id="KW-1185">Reference proteome</keyword>
<evidence type="ECO:0000256" key="1">
    <source>
        <dbReference type="ARBA" id="ARBA00001966"/>
    </source>
</evidence>
<comment type="function">
    <text evidence="10">Probably acts as a heme chaperone, transferring heme to an unknown acceptor. Binds one molecule of heme per monomer, possibly covalently. Binds 1 [4Fe-4S] cluster. The cluster is coordinated with 3 cysteines and an exchangeable S-adenosyl-L-methionine.</text>
</comment>
<keyword evidence="7 10" id="KW-0408">Iron</keyword>
<evidence type="ECO:0000313" key="13">
    <source>
        <dbReference type="Proteomes" id="UP000243468"/>
    </source>
</evidence>
<gene>
    <name evidence="12" type="ORF">SAMN05421732_1088</name>
</gene>
<evidence type="ECO:0000256" key="4">
    <source>
        <dbReference type="ARBA" id="ARBA00022617"/>
    </source>
</evidence>
<evidence type="ECO:0000256" key="6">
    <source>
        <dbReference type="ARBA" id="ARBA00022723"/>
    </source>
</evidence>
<dbReference type="SFLD" id="SFLDG01082">
    <property type="entry name" value="B12-binding_domain_containing"/>
    <property type="match status" value="1"/>
</dbReference>
<keyword evidence="8 10" id="KW-0411">Iron-sulfur</keyword>
<dbReference type="InterPro" id="IPR010723">
    <property type="entry name" value="HemN_C"/>
</dbReference>
<dbReference type="STRING" id="1226327.SAMN05421732_1088"/>
<evidence type="ECO:0000256" key="8">
    <source>
        <dbReference type="ARBA" id="ARBA00023014"/>
    </source>
</evidence>
<feature type="domain" description="Radical SAM core" evidence="11">
    <location>
        <begin position="5"/>
        <end position="242"/>
    </location>
</feature>
<evidence type="ECO:0000256" key="7">
    <source>
        <dbReference type="ARBA" id="ARBA00023004"/>
    </source>
</evidence>
<dbReference type="InterPro" id="IPR004559">
    <property type="entry name" value="HemW-like"/>
</dbReference>
<dbReference type="GO" id="GO:0046872">
    <property type="term" value="F:metal ion binding"/>
    <property type="evidence" value="ECO:0007669"/>
    <property type="project" value="UniProtKB-UniRule"/>
</dbReference>
<dbReference type="GO" id="GO:0006779">
    <property type="term" value="P:porphyrin-containing compound biosynthetic process"/>
    <property type="evidence" value="ECO:0007669"/>
    <property type="project" value="InterPro"/>
</dbReference>
<comment type="cofactor">
    <cofactor evidence="1">
        <name>[4Fe-4S] cluster</name>
        <dbReference type="ChEBI" id="CHEBI:49883"/>
    </cofactor>
</comment>
<dbReference type="NCBIfam" id="TIGR00539">
    <property type="entry name" value="hemN_rel"/>
    <property type="match status" value="1"/>
</dbReference>
<name>A0A1G6MD84_9GAMM</name>
<reference evidence="13" key="1">
    <citation type="submission" date="2016-09" db="EMBL/GenBank/DDBJ databases">
        <authorList>
            <person name="Varghese N."/>
            <person name="Submissions S."/>
        </authorList>
    </citation>
    <scope>NUCLEOTIDE SEQUENCE [LARGE SCALE GENOMIC DNA]</scope>
    <source>
        <strain evidence="13">ANC 4667</strain>
    </source>
</reference>
<sequence>MADLNPALVPLSLYIHMPWCVRKCPYCDFNSHALPDGKLSLDLEQQYLQALVEDFKTQVKFAQGRQIHSVFIGGGTPSLISAKGYEWLFAQLKALIPFEDDCEITLEANPGTVEHDPFSGYLKAGINRLSIGVQSFNTDQLKKLGRIHSNDDAIHAIHLAREAGFERINVDLMHGLPEQTLEQALHDLKLAVENGATHISWYQLTIEPNTVFFRTQPVLPVDDVLEDIQEQGEAYLKANGFVNYEVSAWRKEKPSAHNLNYWQFGDYLAIGAGAHAKVTRPDGVYRFQKTRLPKDYLAKVPAEHLQFKKIEDADMPFEFMMNALRLNDGVAAQLYAERTGLDLASLDELLASLRSRKLMVEDQSRLSCTEQGHVFLNSVLEEFL</sequence>
<accession>A0A1G6MD84</accession>
<dbReference type="InterPro" id="IPR013785">
    <property type="entry name" value="Aldolase_TIM"/>
</dbReference>
<keyword evidence="5 10" id="KW-0949">S-adenosyl-L-methionine</keyword>
<evidence type="ECO:0000256" key="9">
    <source>
        <dbReference type="ARBA" id="ARBA00023186"/>
    </source>
</evidence>
<dbReference type="AlphaFoldDB" id="A0A1G6MD84"/>
<keyword evidence="10" id="KW-0004">4Fe-4S</keyword>
<keyword evidence="10" id="KW-0963">Cytoplasm</keyword>
<dbReference type="SUPFAM" id="SSF102114">
    <property type="entry name" value="Radical SAM enzymes"/>
    <property type="match status" value="1"/>
</dbReference>
<evidence type="ECO:0000256" key="3">
    <source>
        <dbReference type="ARBA" id="ARBA00017228"/>
    </source>
</evidence>
<dbReference type="RefSeq" id="WP_092820141.1">
    <property type="nucleotide sequence ID" value="NZ_BAABKJ010000013.1"/>
</dbReference>
<protein>
    <recommendedName>
        <fullName evidence="3 10">Heme chaperone HemW</fullName>
    </recommendedName>
</protein>
<dbReference type="SFLD" id="SFLDF00562">
    <property type="entry name" value="HemN-like__clustered_with_heat"/>
    <property type="match status" value="1"/>
</dbReference>
<evidence type="ECO:0000313" key="12">
    <source>
        <dbReference type="EMBL" id="SDC53532.1"/>
    </source>
</evidence>
<dbReference type="Gene3D" id="3.20.20.70">
    <property type="entry name" value="Aldolase class I"/>
    <property type="match status" value="1"/>
</dbReference>
<keyword evidence="6 10" id="KW-0479">Metal-binding</keyword>
<dbReference type="Pfam" id="PF06969">
    <property type="entry name" value="HemN_C"/>
    <property type="match status" value="1"/>
</dbReference>
<dbReference type="InterPro" id="IPR007197">
    <property type="entry name" value="rSAM"/>
</dbReference>
<keyword evidence="9 10" id="KW-0143">Chaperone</keyword>
<dbReference type="OrthoDB" id="9808022at2"/>
<dbReference type="SMART" id="SM00729">
    <property type="entry name" value="Elp3"/>
    <property type="match status" value="1"/>
</dbReference>
<dbReference type="Pfam" id="PF04055">
    <property type="entry name" value="Radical_SAM"/>
    <property type="match status" value="1"/>
</dbReference>
<dbReference type="EMBL" id="FMYO01000008">
    <property type="protein sequence ID" value="SDC53532.1"/>
    <property type="molecule type" value="Genomic_DNA"/>
</dbReference>
<dbReference type="PANTHER" id="PTHR13932:SF5">
    <property type="entry name" value="RADICAL S-ADENOSYL METHIONINE DOMAIN-CONTAINING PROTEIN 1, MITOCHONDRIAL"/>
    <property type="match status" value="1"/>
</dbReference>
<dbReference type="PANTHER" id="PTHR13932">
    <property type="entry name" value="COPROPORPHYRINIGEN III OXIDASE"/>
    <property type="match status" value="1"/>
</dbReference>
<dbReference type="Proteomes" id="UP000243468">
    <property type="component" value="Unassembled WGS sequence"/>
</dbReference>
<evidence type="ECO:0000259" key="11">
    <source>
        <dbReference type="PROSITE" id="PS51918"/>
    </source>
</evidence>
<comment type="subcellular location">
    <subcellularLocation>
        <location evidence="10">Cytoplasm</location>
    </subcellularLocation>
</comment>
<dbReference type="InterPro" id="IPR034505">
    <property type="entry name" value="Coproporphyrinogen-III_oxidase"/>
</dbReference>
<evidence type="ECO:0000256" key="2">
    <source>
        <dbReference type="ARBA" id="ARBA00006100"/>
    </source>
</evidence>
<dbReference type="InterPro" id="IPR058240">
    <property type="entry name" value="rSAM_sf"/>
</dbReference>
<dbReference type="CDD" id="cd01335">
    <property type="entry name" value="Radical_SAM"/>
    <property type="match status" value="1"/>
</dbReference>
<dbReference type="GO" id="GO:0005737">
    <property type="term" value="C:cytoplasm"/>
    <property type="evidence" value="ECO:0007669"/>
    <property type="project" value="UniProtKB-SubCell"/>
</dbReference>
<organism evidence="12 13">
    <name type="scientific">Acinetobacter kookii</name>
    <dbReference type="NCBI Taxonomy" id="1226327"/>
    <lineage>
        <taxon>Bacteria</taxon>
        <taxon>Pseudomonadati</taxon>
        <taxon>Pseudomonadota</taxon>
        <taxon>Gammaproteobacteria</taxon>
        <taxon>Moraxellales</taxon>
        <taxon>Moraxellaceae</taxon>
        <taxon>Acinetobacter</taxon>
    </lineage>
</organism>
<keyword evidence="4 10" id="KW-0349">Heme</keyword>
<comment type="similarity">
    <text evidence="2">Belongs to the anaerobic coproporphyrinogen-III oxidase family. HemW subfamily.</text>
</comment>
<proteinExistence type="inferred from homology"/>
<evidence type="ECO:0000256" key="5">
    <source>
        <dbReference type="ARBA" id="ARBA00022691"/>
    </source>
</evidence>
<evidence type="ECO:0000256" key="10">
    <source>
        <dbReference type="RuleBase" id="RU364116"/>
    </source>
</evidence>
<dbReference type="PROSITE" id="PS51918">
    <property type="entry name" value="RADICAL_SAM"/>
    <property type="match status" value="1"/>
</dbReference>